<evidence type="ECO:0000313" key="1">
    <source>
        <dbReference type="EMBL" id="GHB44547.1"/>
    </source>
</evidence>
<evidence type="ECO:0000313" key="2">
    <source>
        <dbReference type="Proteomes" id="UP000642809"/>
    </source>
</evidence>
<reference evidence="1" key="2">
    <citation type="submission" date="2020-09" db="EMBL/GenBank/DDBJ databases">
        <authorList>
            <person name="Sun Q."/>
            <person name="Kim S."/>
        </authorList>
    </citation>
    <scope>NUCLEOTIDE SEQUENCE</scope>
    <source>
        <strain evidence="1">KCTC 23224</strain>
    </source>
</reference>
<dbReference type="AlphaFoldDB" id="A0A8J3G603"/>
<comment type="caution">
    <text evidence="1">The sequence shown here is derived from an EMBL/GenBank/DDBJ whole genome shotgun (WGS) entry which is preliminary data.</text>
</comment>
<sequence length="74" mass="8674">MLAAVFYQIMTKEEIDKKVSELNEIAEQIKNSTGILDPKLLRKSDQLRAELYGHWDIVKGTYSKRVTSFTRDRR</sequence>
<gene>
    <name evidence="1" type="ORF">GCM10008106_27030</name>
</gene>
<reference evidence="1" key="1">
    <citation type="journal article" date="2014" name="Int. J. Syst. Evol. Microbiol.">
        <title>Complete genome sequence of Corynebacterium casei LMG S-19264T (=DSM 44701T), isolated from a smear-ripened cheese.</title>
        <authorList>
            <consortium name="US DOE Joint Genome Institute (JGI-PGF)"/>
            <person name="Walter F."/>
            <person name="Albersmeier A."/>
            <person name="Kalinowski J."/>
            <person name="Ruckert C."/>
        </authorList>
    </citation>
    <scope>NUCLEOTIDE SEQUENCE</scope>
    <source>
        <strain evidence="1">KCTC 23224</strain>
    </source>
</reference>
<accession>A0A8J3G603</accession>
<organism evidence="1 2">
    <name type="scientific">Mongoliitalea lutea</name>
    <dbReference type="NCBI Taxonomy" id="849756"/>
    <lineage>
        <taxon>Bacteria</taxon>
        <taxon>Pseudomonadati</taxon>
        <taxon>Bacteroidota</taxon>
        <taxon>Cytophagia</taxon>
        <taxon>Cytophagales</taxon>
        <taxon>Cyclobacteriaceae</taxon>
        <taxon>Mongoliitalea</taxon>
    </lineage>
</organism>
<dbReference type="RefSeq" id="WP_189583591.1">
    <property type="nucleotide sequence ID" value="NZ_BMYF01000017.1"/>
</dbReference>
<keyword evidence="2" id="KW-1185">Reference proteome</keyword>
<proteinExistence type="predicted"/>
<name>A0A8J3G603_9BACT</name>
<dbReference type="Proteomes" id="UP000642809">
    <property type="component" value="Unassembled WGS sequence"/>
</dbReference>
<protein>
    <submittedName>
        <fullName evidence="1">Uncharacterized protein</fullName>
    </submittedName>
</protein>
<dbReference type="EMBL" id="BMYF01000017">
    <property type="protein sequence ID" value="GHB44547.1"/>
    <property type="molecule type" value="Genomic_DNA"/>
</dbReference>